<dbReference type="AlphaFoldDB" id="A0A5N8WZS9"/>
<reference evidence="2 3" key="1">
    <citation type="submission" date="2019-09" db="EMBL/GenBank/DDBJ databases">
        <authorList>
            <person name="Duangmal K."/>
            <person name="Teo W.F.A."/>
            <person name="Lipun K."/>
        </authorList>
    </citation>
    <scope>NUCLEOTIDE SEQUENCE [LARGE SCALE GENOMIC DNA]</scope>
    <source>
        <strain evidence="2 3">K1PN6</strain>
    </source>
</reference>
<dbReference type="Pfam" id="PF01471">
    <property type="entry name" value="PG_binding_1"/>
    <property type="match status" value="2"/>
</dbReference>
<keyword evidence="3" id="KW-1185">Reference proteome</keyword>
<evidence type="ECO:0000313" key="3">
    <source>
        <dbReference type="Proteomes" id="UP000373149"/>
    </source>
</evidence>
<dbReference type="SUPFAM" id="SSF47090">
    <property type="entry name" value="PGBD-like"/>
    <property type="match status" value="2"/>
</dbReference>
<dbReference type="InterPro" id="IPR036366">
    <property type="entry name" value="PGBDSf"/>
</dbReference>
<proteinExistence type="predicted"/>
<dbReference type="EMBL" id="VMNX01000130">
    <property type="protein sequence ID" value="MPY52286.1"/>
    <property type="molecule type" value="Genomic_DNA"/>
</dbReference>
<dbReference type="InterPro" id="IPR002477">
    <property type="entry name" value="Peptidoglycan-bd-like"/>
</dbReference>
<name>A0A5N8WZS9_9ACTN</name>
<feature type="domain" description="Peptidoglycan binding-like" evidence="1">
    <location>
        <begin position="57"/>
        <end position="111"/>
    </location>
</feature>
<protein>
    <submittedName>
        <fullName evidence="2">Peptidoglycan-binding protein</fullName>
    </submittedName>
</protein>
<evidence type="ECO:0000259" key="1">
    <source>
        <dbReference type="Pfam" id="PF01471"/>
    </source>
</evidence>
<dbReference type="Proteomes" id="UP000373149">
    <property type="component" value="Unassembled WGS sequence"/>
</dbReference>
<accession>A0A5N8WZS9</accession>
<dbReference type="InterPro" id="IPR036365">
    <property type="entry name" value="PGBD-like_sf"/>
</dbReference>
<sequence>MSEPVAGPQPRRTVSGRIVPRRFPTLIATVLAALVAVLLGPSTASAATWPVIARGDSGAQVTTVQHLLTQHGRTTTADGQFGPGTETQVKAFQSAVGLTADGSVGPLTWPKLVVTVQNGSSGAAVKAAQTQLNRYGYGLAVDGAFGPGTTSAAKDFQSKHGLTADGIVGPNTWNALVGGSGSGGGGGGGTRAQLAASIDANSRISLLTYHVSGIVDNDSTAQANITDTKNGTTAETSNYSDVGETEVWLSTAMLNGMLRLATERGYTFLVTEIAGGDHSSNSNHYKGIAFDADNMSVSNGTFVSACKAYGATEALDEGNHVHCAWE</sequence>
<dbReference type="Gene3D" id="1.10.101.10">
    <property type="entry name" value="PGBD-like superfamily/PGBD"/>
    <property type="match status" value="2"/>
</dbReference>
<feature type="domain" description="Peptidoglycan binding-like" evidence="1">
    <location>
        <begin position="121"/>
        <end position="176"/>
    </location>
</feature>
<organism evidence="2 3">
    <name type="scientific">Streptomyces acidicola</name>
    <dbReference type="NCBI Taxonomy" id="2596892"/>
    <lineage>
        <taxon>Bacteria</taxon>
        <taxon>Bacillati</taxon>
        <taxon>Actinomycetota</taxon>
        <taxon>Actinomycetes</taxon>
        <taxon>Kitasatosporales</taxon>
        <taxon>Streptomycetaceae</taxon>
        <taxon>Streptomyces</taxon>
    </lineage>
</organism>
<evidence type="ECO:0000313" key="2">
    <source>
        <dbReference type="EMBL" id="MPY52286.1"/>
    </source>
</evidence>
<comment type="caution">
    <text evidence="2">The sequence shown here is derived from an EMBL/GenBank/DDBJ whole genome shotgun (WGS) entry which is preliminary data.</text>
</comment>
<gene>
    <name evidence="2" type="ORF">FPZ41_28420</name>
</gene>